<gene>
    <name evidence="1" type="ORF">MPC4_320025</name>
</gene>
<dbReference type="EMBL" id="CABFMQ020000090">
    <property type="protein sequence ID" value="VTZ51193.1"/>
    <property type="molecule type" value="Genomic_DNA"/>
</dbReference>
<accession>A0A8B6M830</accession>
<evidence type="ECO:0000313" key="2">
    <source>
        <dbReference type="Proteomes" id="UP000485880"/>
    </source>
</evidence>
<evidence type="ECO:0000313" key="1">
    <source>
        <dbReference type="EMBL" id="VTZ51193.1"/>
    </source>
</evidence>
<sequence>MVIDAETPFPGDGSDSSSCFYHYIFLSKYHLYNCFPVRRARASLGRRASRRFCLKTSI</sequence>
<reference evidence="1 2" key="1">
    <citation type="submission" date="2019-05" db="EMBL/GenBank/DDBJ databases">
        <authorList>
            <person name="Farhan Ul Haque M."/>
        </authorList>
    </citation>
    <scope>NUCLEOTIDE SEQUENCE [LARGE SCALE GENOMIC DNA]</scope>
    <source>
        <strain evidence="1">2</strain>
    </source>
</reference>
<name>A0A8B6M830_METTU</name>
<comment type="caution">
    <text evidence="1">The sequence shown here is derived from an EMBL/GenBank/DDBJ whole genome shotgun (WGS) entry which is preliminary data.</text>
</comment>
<dbReference type="Proteomes" id="UP000485880">
    <property type="component" value="Unassembled WGS sequence"/>
</dbReference>
<protein>
    <submittedName>
        <fullName evidence="1">Uncharacterized protein</fullName>
    </submittedName>
</protein>
<proteinExistence type="predicted"/>
<keyword evidence="2" id="KW-1185">Reference proteome</keyword>
<dbReference type="AlphaFoldDB" id="A0A8B6M830"/>
<organism evidence="1 2">
    <name type="scientific">Methylocella tundrae</name>
    <dbReference type="NCBI Taxonomy" id="227605"/>
    <lineage>
        <taxon>Bacteria</taxon>
        <taxon>Pseudomonadati</taxon>
        <taxon>Pseudomonadota</taxon>
        <taxon>Alphaproteobacteria</taxon>
        <taxon>Hyphomicrobiales</taxon>
        <taxon>Beijerinckiaceae</taxon>
        <taxon>Methylocella</taxon>
    </lineage>
</organism>